<dbReference type="InterPro" id="IPR016160">
    <property type="entry name" value="Ald_DH_CS_CYS"/>
</dbReference>
<dbReference type="FunFam" id="3.40.309.10:FF:000012">
    <property type="entry name" value="Betaine aldehyde dehydrogenase"/>
    <property type="match status" value="1"/>
</dbReference>
<dbReference type="EC" id="1.2.1.8" evidence="5"/>
<dbReference type="InterPro" id="IPR015590">
    <property type="entry name" value="Aldehyde_DH_dom"/>
</dbReference>
<comment type="similarity">
    <text evidence="1 7">Belongs to the aldehyde dehydrogenase family.</text>
</comment>
<keyword evidence="10" id="KW-1185">Reference proteome</keyword>
<dbReference type="Gene3D" id="3.40.309.10">
    <property type="entry name" value="Aldehyde Dehydrogenase, Chain A, domain 2"/>
    <property type="match status" value="1"/>
</dbReference>
<evidence type="ECO:0000256" key="4">
    <source>
        <dbReference type="ARBA" id="ARBA00037921"/>
    </source>
</evidence>
<proteinExistence type="inferred from homology"/>
<dbReference type="Pfam" id="PF00171">
    <property type="entry name" value="Aldedh"/>
    <property type="match status" value="1"/>
</dbReference>
<dbReference type="InterPro" id="IPR016163">
    <property type="entry name" value="Ald_DH_C"/>
</dbReference>
<dbReference type="Gene3D" id="3.40.605.10">
    <property type="entry name" value="Aldehyde Dehydrogenase, Chain A, domain 1"/>
    <property type="match status" value="1"/>
</dbReference>
<dbReference type="AlphaFoldDB" id="A0AAV4LFE7"/>
<dbReference type="PANTHER" id="PTHR43860:SF2">
    <property type="entry name" value="BETAINE ALDEHYDE DEHYDROGENASE-RELATED"/>
    <property type="match status" value="1"/>
</dbReference>
<dbReference type="InterPro" id="IPR016161">
    <property type="entry name" value="Ald_DH/histidinol_DH"/>
</dbReference>
<sequence length="489" mass="53982">MRKMMYIDGKWVSARSGETKEIINPYNQEVIAVVPRGDREDARDAIRAARKAFDEGEWRKVTAPERADMLFQVAEKIRKYKQELAELETLNTGKTLTESLADMDGIAAVFQYYAGLADKDGGMIIESPIPNSSSRMVREPVGVCGQITPWNYPLLQASWKLAPALAAGNTVVVKPSEITPLTTLRIAEIFEEVGFPPGVVNVVLGPGSTVGQEIAENHDVDLISFTGGGVAGRQIMQAAAGNFKKISLELGGKNPNIVFADADFDTAVDYALNAVFFHAGQVCSAGARLLVQSSIHDRFVEAVVEQAKHIRLGNGFDEKTQMGPVISAEHLASIEKYIQTGIQEGAKLVLGGKRPADPELQKGFFIEPTIFINCHTNMRIVQEESFGPVLTVETFDTEEEAVRLANDTIYGLAGAVWTQDMNRAERVSRQLRMGTVWINDYHPYFPQAPWGGYKQSGIGRELCHVGLEEYTEIKHVYMNLDPKPMGWFQ</sequence>
<comment type="caution">
    <text evidence="9">The sequence shown here is derived from an EMBL/GenBank/DDBJ whole genome shotgun (WGS) entry which is preliminary data.</text>
</comment>
<keyword evidence="3" id="KW-0520">NAD</keyword>
<dbReference type="PANTHER" id="PTHR43860">
    <property type="entry name" value="BETAINE ALDEHYDE DEHYDROGENASE"/>
    <property type="match status" value="1"/>
</dbReference>
<feature type="domain" description="Aldehyde dehydrogenase" evidence="8">
    <location>
        <begin position="11"/>
        <end position="476"/>
    </location>
</feature>
<keyword evidence="2 7" id="KW-0560">Oxidoreductase</keyword>
<organism evidence="9 10">
    <name type="scientific">Collibacillus ludicampi</name>
    <dbReference type="NCBI Taxonomy" id="2771369"/>
    <lineage>
        <taxon>Bacteria</taxon>
        <taxon>Bacillati</taxon>
        <taxon>Bacillota</taxon>
        <taxon>Bacilli</taxon>
        <taxon>Bacillales</taxon>
        <taxon>Alicyclobacillaceae</taxon>
        <taxon>Collibacillus</taxon>
    </lineage>
</organism>
<dbReference type="InterPro" id="IPR029510">
    <property type="entry name" value="Ald_DH_CS_GLU"/>
</dbReference>
<evidence type="ECO:0000313" key="9">
    <source>
        <dbReference type="EMBL" id="GIM46555.1"/>
    </source>
</evidence>
<dbReference type="NCBIfam" id="TIGR01804">
    <property type="entry name" value="BADH"/>
    <property type="match status" value="1"/>
</dbReference>
<evidence type="ECO:0000313" key="10">
    <source>
        <dbReference type="Proteomes" id="UP001057291"/>
    </source>
</evidence>
<evidence type="ECO:0000256" key="2">
    <source>
        <dbReference type="ARBA" id="ARBA00023002"/>
    </source>
</evidence>
<dbReference type="PROSITE" id="PS00070">
    <property type="entry name" value="ALDEHYDE_DEHYDR_CYS"/>
    <property type="match status" value="1"/>
</dbReference>
<dbReference type="CDD" id="cd07119">
    <property type="entry name" value="ALDH_BADH-GbsA"/>
    <property type="match status" value="1"/>
</dbReference>
<dbReference type="GO" id="GO:0008802">
    <property type="term" value="F:betaine-aldehyde dehydrogenase (NAD+) activity"/>
    <property type="evidence" value="ECO:0007669"/>
    <property type="project" value="UniProtKB-UniRule"/>
</dbReference>
<comment type="pathway">
    <text evidence="4">Amine and polyamine biosynthesis; betaine biosynthesis via choline pathway; betaine from betaine aldehyde: step 1/1.</text>
</comment>
<dbReference type="RefSeq" id="WP_282199636.1">
    <property type="nucleotide sequence ID" value="NZ_BOQE01000001.1"/>
</dbReference>
<dbReference type="EMBL" id="BOQE01000001">
    <property type="protein sequence ID" value="GIM46555.1"/>
    <property type="molecule type" value="Genomic_DNA"/>
</dbReference>
<name>A0AAV4LFE7_9BACL</name>
<dbReference type="Proteomes" id="UP001057291">
    <property type="component" value="Unassembled WGS sequence"/>
</dbReference>
<dbReference type="InterPro" id="IPR011264">
    <property type="entry name" value="BADH"/>
</dbReference>
<evidence type="ECO:0000259" key="8">
    <source>
        <dbReference type="Pfam" id="PF00171"/>
    </source>
</evidence>
<evidence type="ECO:0000256" key="6">
    <source>
        <dbReference type="PROSITE-ProRule" id="PRU10007"/>
    </source>
</evidence>
<protein>
    <recommendedName>
        <fullName evidence="5">Betaine-aldehyde dehydrogenase</fullName>
        <ecNumber evidence="5">1.2.1.8</ecNumber>
    </recommendedName>
</protein>
<evidence type="ECO:0000256" key="3">
    <source>
        <dbReference type="ARBA" id="ARBA00023027"/>
    </source>
</evidence>
<evidence type="ECO:0000256" key="5">
    <source>
        <dbReference type="NCBIfam" id="TIGR01804"/>
    </source>
</evidence>
<accession>A0AAV4LFE7</accession>
<feature type="active site" evidence="6">
    <location>
        <position position="249"/>
    </location>
</feature>
<dbReference type="GO" id="GO:0046872">
    <property type="term" value="F:metal ion binding"/>
    <property type="evidence" value="ECO:0007669"/>
    <property type="project" value="InterPro"/>
</dbReference>
<dbReference type="InterPro" id="IPR016162">
    <property type="entry name" value="Ald_DH_N"/>
</dbReference>
<evidence type="ECO:0000256" key="7">
    <source>
        <dbReference type="RuleBase" id="RU003345"/>
    </source>
</evidence>
<dbReference type="SUPFAM" id="SSF53720">
    <property type="entry name" value="ALDH-like"/>
    <property type="match status" value="1"/>
</dbReference>
<evidence type="ECO:0000256" key="1">
    <source>
        <dbReference type="ARBA" id="ARBA00009986"/>
    </source>
</evidence>
<reference evidence="9" key="1">
    <citation type="journal article" date="2023" name="Int. J. Syst. Evol. Microbiol.">
        <title>Collibacillus ludicampi gen. nov., sp. nov., a new soil bacterium of the family Alicyclobacillaceae.</title>
        <authorList>
            <person name="Jojima T."/>
            <person name="Ioku Y."/>
            <person name="Fukuta Y."/>
            <person name="Shirasaka N."/>
            <person name="Matsumura Y."/>
            <person name="Mori M."/>
        </authorList>
    </citation>
    <scope>NUCLEOTIDE SEQUENCE</scope>
    <source>
        <strain evidence="9">TP075</strain>
    </source>
</reference>
<gene>
    <name evidence="9" type="primary">gbsA_3</name>
    <name evidence="9" type="ORF">DNHGIG_21040</name>
</gene>
<dbReference type="PROSITE" id="PS00687">
    <property type="entry name" value="ALDEHYDE_DEHYDR_GLU"/>
    <property type="match status" value="1"/>
</dbReference>
<dbReference type="GO" id="GO:0019285">
    <property type="term" value="P:glycine betaine biosynthetic process from choline"/>
    <property type="evidence" value="ECO:0007669"/>
    <property type="project" value="InterPro"/>
</dbReference>
<dbReference type="FunFam" id="3.40.605.10:FF:000007">
    <property type="entry name" value="NAD/NADP-dependent betaine aldehyde dehydrogenase"/>
    <property type="match status" value="1"/>
</dbReference>